<evidence type="ECO:0000313" key="10">
    <source>
        <dbReference type="EMBL" id="CAI9098988.1"/>
    </source>
</evidence>
<dbReference type="Pfam" id="PF08392">
    <property type="entry name" value="FAE1_CUT1_RppA"/>
    <property type="match status" value="1"/>
</dbReference>
<dbReference type="AlphaFoldDB" id="A0AAV1CV29"/>
<evidence type="ECO:0000259" key="8">
    <source>
        <dbReference type="Pfam" id="PF08392"/>
    </source>
</evidence>
<evidence type="ECO:0000256" key="6">
    <source>
        <dbReference type="PIRNR" id="PIRNR036417"/>
    </source>
</evidence>
<dbReference type="PIRSF" id="PIRSF036417">
    <property type="entry name" value="3-ktacl-CoA_syn"/>
    <property type="match status" value="1"/>
</dbReference>
<dbReference type="GO" id="GO:0016020">
    <property type="term" value="C:membrane"/>
    <property type="evidence" value="ECO:0007669"/>
    <property type="project" value="InterPro"/>
</dbReference>
<keyword evidence="7" id="KW-0472">Membrane</keyword>
<keyword evidence="7" id="KW-0812">Transmembrane</keyword>
<feature type="transmembrane region" description="Helical" evidence="7">
    <location>
        <begin position="95"/>
        <end position="113"/>
    </location>
</feature>
<dbReference type="InterPro" id="IPR016039">
    <property type="entry name" value="Thiolase-like"/>
</dbReference>
<dbReference type="GO" id="GO:0006633">
    <property type="term" value="P:fatty acid biosynthetic process"/>
    <property type="evidence" value="ECO:0007669"/>
    <property type="project" value="InterPro"/>
</dbReference>
<keyword evidence="4 6" id="KW-0012">Acyltransferase</keyword>
<comment type="catalytic activity">
    <reaction evidence="5">
        <text>a very-long-chain acyl-CoA + malonyl-CoA + H(+) = a very-long-chain 3-oxoacyl-CoA + CO2 + CoA</text>
        <dbReference type="Rhea" id="RHEA:32727"/>
        <dbReference type="ChEBI" id="CHEBI:15378"/>
        <dbReference type="ChEBI" id="CHEBI:16526"/>
        <dbReference type="ChEBI" id="CHEBI:57287"/>
        <dbReference type="ChEBI" id="CHEBI:57384"/>
        <dbReference type="ChEBI" id="CHEBI:90725"/>
        <dbReference type="ChEBI" id="CHEBI:90736"/>
        <dbReference type="EC" id="2.3.1.199"/>
    </reaction>
</comment>
<keyword evidence="7" id="KW-1133">Transmembrane helix</keyword>
<dbReference type="PANTHER" id="PTHR31561">
    <property type="entry name" value="3-KETOACYL-COA SYNTHASE"/>
    <property type="match status" value="1"/>
</dbReference>
<protein>
    <recommendedName>
        <fullName evidence="6">3-ketoacyl-CoA synthase</fullName>
        <ecNumber evidence="6">2.3.1.-</ecNumber>
    </recommendedName>
</protein>
<comment type="pathway">
    <text evidence="1 6">Lipid metabolism; fatty acid biosynthesis.</text>
</comment>
<dbReference type="Proteomes" id="UP001161247">
    <property type="component" value="Chromosome 3"/>
</dbReference>
<dbReference type="CDD" id="cd00831">
    <property type="entry name" value="CHS_like"/>
    <property type="match status" value="1"/>
</dbReference>
<evidence type="ECO:0000256" key="4">
    <source>
        <dbReference type="ARBA" id="ARBA00023315"/>
    </source>
</evidence>
<evidence type="ECO:0000256" key="5">
    <source>
        <dbReference type="ARBA" id="ARBA00047375"/>
    </source>
</evidence>
<evidence type="ECO:0000259" key="9">
    <source>
        <dbReference type="Pfam" id="PF08541"/>
    </source>
</evidence>
<keyword evidence="11" id="KW-1185">Reference proteome</keyword>
<dbReference type="SUPFAM" id="SSF53901">
    <property type="entry name" value="Thiolase-like"/>
    <property type="match status" value="2"/>
</dbReference>
<feature type="transmembrane region" description="Helical" evidence="7">
    <location>
        <begin position="63"/>
        <end position="83"/>
    </location>
</feature>
<dbReference type="Pfam" id="PF08541">
    <property type="entry name" value="ACP_syn_III_C"/>
    <property type="match status" value="1"/>
</dbReference>
<evidence type="ECO:0000256" key="3">
    <source>
        <dbReference type="ARBA" id="ARBA00022679"/>
    </source>
</evidence>
<feature type="domain" description="FAE" evidence="8">
    <location>
        <begin position="119"/>
        <end position="398"/>
    </location>
</feature>
<accession>A0AAV1CV29</accession>
<evidence type="ECO:0000256" key="1">
    <source>
        <dbReference type="ARBA" id="ARBA00005194"/>
    </source>
</evidence>
<dbReference type="GO" id="GO:0009922">
    <property type="term" value="F:fatty acid elongase activity"/>
    <property type="evidence" value="ECO:0007669"/>
    <property type="project" value="UniProtKB-EC"/>
</dbReference>
<dbReference type="InterPro" id="IPR013747">
    <property type="entry name" value="ACP_syn_III_C"/>
</dbReference>
<gene>
    <name evidence="10" type="ORF">OLC1_LOCUS9085</name>
</gene>
<evidence type="ECO:0000256" key="2">
    <source>
        <dbReference type="ARBA" id="ARBA00005531"/>
    </source>
</evidence>
<dbReference type="EMBL" id="OX459120">
    <property type="protein sequence ID" value="CAI9098988.1"/>
    <property type="molecule type" value="Genomic_DNA"/>
</dbReference>
<comment type="similarity">
    <text evidence="2 6">Belongs to the thiolase-like superfamily. Chalcone/stilbene synthases family.</text>
</comment>
<feature type="domain" description="Beta-ketoacyl-[acyl-carrier-protein] synthase III C-terminal" evidence="9">
    <location>
        <begin position="414"/>
        <end position="494"/>
    </location>
</feature>
<dbReference type="EC" id="2.3.1.-" evidence="6"/>
<organism evidence="10 11">
    <name type="scientific">Oldenlandia corymbosa var. corymbosa</name>
    <dbReference type="NCBI Taxonomy" id="529605"/>
    <lineage>
        <taxon>Eukaryota</taxon>
        <taxon>Viridiplantae</taxon>
        <taxon>Streptophyta</taxon>
        <taxon>Embryophyta</taxon>
        <taxon>Tracheophyta</taxon>
        <taxon>Spermatophyta</taxon>
        <taxon>Magnoliopsida</taxon>
        <taxon>eudicotyledons</taxon>
        <taxon>Gunneridae</taxon>
        <taxon>Pentapetalae</taxon>
        <taxon>asterids</taxon>
        <taxon>lamiids</taxon>
        <taxon>Gentianales</taxon>
        <taxon>Rubiaceae</taxon>
        <taxon>Rubioideae</taxon>
        <taxon>Spermacoceae</taxon>
        <taxon>Hedyotis-Oldenlandia complex</taxon>
        <taxon>Oldenlandia</taxon>
    </lineage>
</organism>
<sequence length="512" mass="57648">MARRRATREYLSPEIVNRGVEDSGPYTGSPSFVVKVKRGLPDFLSSVNLKYVKQGYGYLIHHGIYFVAASVLLGTFGTQIWQLTWQISQLDFTNLLNISALLGFLCLILYIYLDLIPPSTYLLDFACYCPPSELKISKEEYIELAKNSGKFNDAAIKFQQHVLKNSGLGDETYLPRILFQPDRAITLKDGREEAAMLMFGAVDDLFSTTSICPKDIRILVVNCGVLNPTPSLSAMIINHYKLSYKIQSFNLGGMGCAAGITAVDLAKDLLNAYPGSYALVVSLEAMTFTWYAGKELDMLLPNCFFRMGSAAILLSNHRTDRWRAKYELKQLVRTHKGLDNRSFKTIHLREDAEGHKGLSVNKDVIELGGHALKANITTLSPLVLPVSEQIHFFTSLLFGKKSKPYIPDYKRAFEHVCIMATSKKVLDEIEKNLDLTDEYMEASRKTLERFGNTSSSSVWYELAYLEANKKIKRGDRVWQIAFGSGLKCNSAVWKSLRNIKQHPRNPWNSVGN</sequence>
<evidence type="ECO:0000313" key="11">
    <source>
        <dbReference type="Proteomes" id="UP001161247"/>
    </source>
</evidence>
<dbReference type="Gene3D" id="3.40.47.10">
    <property type="match status" value="1"/>
</dbReference>
<reference evidence="10" key="1">
    <citation type="submission" date="2023-03" db="EMBL/GenBank/DDBJ databases">
        <authorList>
            <person name="Julca I."/>
        </authorList>
    </citation>
    <scope>NUCLEOTIDE SEQUENCE</scope>
</reference>
<proteinExistence type="inferred from homology"/>
<dbReference type="InterPro" id="IPR012392">
    <property type="entry name" value="3-ktacl-CoA_syn"/>
</dbReference>
<name>A0AAV1CV29_OLDCO</name>
<evidence type="ECO:0000256" key="7">
    <source>
        <dbReference type="SAM" id="Phobius"/>
    </source>
</evidence>
<keyword evidence="3 6" id="KW-0808">Transferase</keyword>
<dbReference type="InterPro" id="IPR013601">
    <property type="entry name" value="FAE1_typ3_polyketide_synth"/>
</dbReference>